<evidence type="ECO:0000313" key="2">
    <source>
        <dbReference type="EMBL" id="SUP79257.1"/>
    </source>
</evidence>
<organism evidence="2 3">
    <name type="scientific">Yersinia frederiksenii</name>
    <dbReference type="NCBI Taxonomy" id="29484"/>
    <lineage>
        <taxon>Bacteria</taxon>
        <taxon>Pseudomonadati</taxon>
        <taxon>Pseudomonadota</taxon>
        <taxon>Gammaproteobacteria</taxon>
        <taxon>Enterobacterales</taxon>
        <taxon>Yersiniaceae</taxon>
        <taxon>Yersinia</taxon>
    </lineage>
</organism>
<reference evidence="2 3" key="1">
    <citation type="submission" date="2018-06" db="EMBL/GenBank/DDBJ databases">
        <authorList>
            <consortium name="Pathogen Informatics"/>
            <person name="Doyle S."/>
        </authorList>
    </citation>
    <scope>NUCLEOTIDE SEQUENCE [LARGE SCALE GENOMIC DNA]</scope>
    <source>
        <strain evidence="2 3">NCTC11470</strain>
    </source>
</reference>
<dbReference type="AlphaFoldDB" id="A0A380Q1W8"/>
<feature type="transmembrane region" description="Helical" evidence="1">
    <location>
        <begin position="6"/>
        <end position="24"/>
    </location>
</feature>
<name>A0A380Q1W8_YERFR</name>
<keyword evidence="1" id="KW-0472">Membrane</keyword>
<sequence length="32" mass="3553">MAVMLAGLIDVIMLFYVALNGYFCDGELQLKT</sequence>
<protein>
    <submittedName>
        <fullName evidence="2">Uncharacterized protein</fullName>
    </submittedName>
</protein>
<dbReference type="Proteomes" id="UP000254835">
    <property type="component" value="Unassembled WGS sequence"/>
</dbReference>
<accession>A0A380Q1W8</accession>
<evidence type="ECO:0000313" key="3">
    <source>
        <dbReference type="Proteomes" id="UP000254835"/>
    </source>
</evidence>
<dbReference type="EMBL" id="UHJA01000001">
    <property type="protein sequence ID" value="SUP79257.1"/>
    <property type="molecule type" value="Genomic_DNA"/>
</dbReference>
<gene>
    <name evidence="2" type="ORF">NCTC11470_04387</name>
</gene>
<keyword evidence="1" id="KW-1133">Transmembrane helix</keyword>
<evidence type="ECO:0000256" key="1">
    <source>
        <dbReference type="SAM" id="Phobius"/>
    </source>
</evidence>
<keyword evidence="1" id="KW-0812">Transmembrane</keyword>
<proteinExistence type="predicted"/>